<protein>
    <submittedName>
        <fullName evidence="2">Myo-inositol 2-dehydrogenase</fullName>
    </submittedName>
</protein>
<evidence type="ECO:0000259" key="1">
    <source>
        <dbReference type="Pfam" id="PF01408"/>
    </source>
</evidence>
<evidence type="ECO:0000313" key="2">
    <source>
        <dbReference type="EMBL" id="AKB76165.1"/>
    </source>
</evidence>
<dbReference type="Gene3D" id="3.40.50.720">
    <property type="entry name" value="NAD(P)-binding Rossmann-like Domain"/>
    <property type="match status" value="1"/>
</dbReference>
<dbReference type="STRING" id="1434111.MSLAZ_2904"/>
<dbReference type="HOGENOM" id="CLU_2784123_0_0_2"/>
<feature type="domain" description="Gfo/Idh/MocA-like oxidoreductase N-terminal" evidence="1">
    <location>
        <begin position="7"/>
        <end position="65"/>
    </location>
</feature>
<dbReference type="GO" id="GO:0000166">
    <property type="term" value="F:nucleotide binding"/>
    <property type="evidence" value="ECO:0007669"/>
    <property type="project" value="InterPro"/>
</dbReference>
<organism evidence="2 3">
    <name type="scientific">Methanosarcina lacustris Z-7289</name>
    <dbReference type="NCBI Taxonomy" id="1434111"/>
    <lineage>
        <taxon>Archaea</taxon>
        <taxon>Methanobacteriati</taxon>
        <taxon>Methanobacteriota</taxon>
        <taxon>Stenosarchaea group</taxon>
        <taxon>Methanomicrobia</taxon>
        <taxon>Methanosarcinales</taxon>
        <taxon>Methanosarcinaceae</taxon>
        <taxon>Methanosarcina</taxon>
    </lineage>
</organism>
<sequence>MPSKKFKKTKLDAISIAAPTILHCPTVLDVLEARGDVLVEMPIADSVENAAAMIESAEEMDRHLMGSI</sequence>
<dbReference type="PATRIC" id="fig|1434111.4.peg.3840"/>
<dbReference type="AlphaFoldDB" id="A0A0E3WTG1"/>
<name>A0A0E3WTG1_9EURY</name>
<proteinExistence type="predicted"/>
<accession>A0A0E3WTG1</accession>
<dbReference type="InterPro" id="IPR000683">
    <property type="entry name" value="Gfo/Idh/MocA-like_OxRdtase_N"/>
</dbReference>
<dbReference type="GeneID" id="69101583"/>
<dbReference type="Pfam" id="PF01408">
    <property type="entry name" value="GFO_IDH_MocA"/>
    <property type="match status" value="1"/>
</dbReference>
<reference evidence="2 3" key="1">
    <citation type="submission" date="2014-07" db="EMBL/GenBank/DDBJ databases">
        <title>Methanogenic archaea and the global carbon cycle.</title>
        <authorList>
            <person name="Henriksen J.R."/>
            <person name="Luke J."/>
            <person name="Reinhart S."/>
            <person name="Benedict M.N."/>
            <person name="Youngblut N.D."/>
            <person name="Metcalf M.E."/>
            <person name="Whitaker R.J."/>
            <person name="Metcalf W.W."/>
        </authorList>
    </citation>
    <scope>NUCLEOTIDE SEQUENCE [LARGE SCALE GENOMIC DNA]</scope>
    <source>
        <strain evidence="2 3">Z-7289</strain>
    </source>
</reference>
<dbReference type="EMBL" id="CP009515">
    <property type="protein sequence ID" value="AKB76165.1"/>
    <property type="molecule type" value="Genomic_DNA"/>
</dbReference>
<evidence type="ECO:0000313" key="3">
    <source>
        <dbReference type="Proteomes" id="UP000033072"/>
    </source>
</evidence>
<dbReference type="InterPro" id="IPR036291">
    <property type="entry name" value="NAD(P)-bd_dom_sf"/>
</dbReference>
<dbReference type="Proteomes" id="UP000033072">
    <property type="component" value="Chromosome"/>
</dbReference>
<dbReference type="KEGG" id="mls:MSLAZ_2904"/>
<dbReference type="SUPFAM" id="SSF51735">
    <property type="entry name" value="NAD(P)-binding Rossmann-fold domains"/>
    <property type="match status" value="1"/>
</dbReference>
<keyword evidence="3" id="KW-1185">Reference proteome</keyword>
<gene>
    <name evidence="2" type="ORF">MSLAZ_2904</name>
</gene>
<dbReference type="RefSeq" id="WP_232308597.1">
    <property type="nucleotide sequence ID" value="NZ_CP009515.1"/>
</dbReference>